<dbReference type="EMBL" id="KZ819693">
    <property type="protein sequence ID" value="PWN54167.1"/>
    <property type="molecule type" value="Genomic_DNA"/>
</dbReference>
<sequence>MSASQSLIPYIHHERQEPGSMLCAQHALNALLQGNYYDPSQLADIANDLDVREQSELGLSSTDVANRERSSLNMDDTGFFSVTVLEKALQVWSLSLTNWRSEEMRDRQSSPENERAFVLNLESHWFTIRAFGSKGNFWYNLNSFLPQPSWVGKNYLGSLLHAAETEGYSVFVVHPSPGSVASALNSSSADEMADTLPPPGTTSSASASAPLASQGLRPNATSSHFASIAGVRDEEAELEAALRASLANSRAPPSASSSTSGHWTSTSLTSSAGQRRARSGSGAESVNEEGFETDQDIDSIAPTRQRVKNAVSGPASAAVPVFASSSSSSSASSPSANVFQAVRNSNRNVSTPPNLVLPQASGGRRRASRMTGSDDEDEQLRRAMEASLAASSSSPSVRTQSISNGPNVVRSRRGGTITASGSTLESAIRLDSDEEETGGGARRLRNDFNLIYNDEADDTIEATPSRSPFLNPLAMGAGREDDDVEEIESEIEDDLIDDERRDPFSFPGAPEASSLIGPTTDRAYDDEDAELQAALAASLGDESAAAAFAASASSNSAERRSAWESFTKSEREKESPTPADVDKISKMREEARRKEREERDREERIARGENVSPVAEAGGRDRTKQNGGDDDDDEEEEEEEEEGEEQVSPEEMRRRRLARFGG</sequence>
<gene>
    <name evidence="1" type="ORF">IE53DRAFT_383246</name>
</gene>
<organism evidence="1 2">
    <name type="scientific">Violaceomyces palustris</name>
    <dbReference type="NCBI Taxonomy" id="1673888"/>
    <lineage>
        <taxon>Eukaryota</taxon>
        <taxon>Fungi</taxon>
        <taxon>Dikarya</taxon>
        <taxon>Basidiomycota</taxon>
        <taxon>Ustilaginomycotina</taxon>
        <taxon>Ustilaginomycetes</taxon>
        <taxon>Violaceomycetales</taxon>
        <taxon>Violaceomycetaceae</taxon>
        <taxon>Violaceomyces</taxon>
    </lineage>
</organism>
<evidence type="ECO:0000313" key="2">
    <source>
        <dbReference type="Proteomes" id="UP000245626"/>
    </source>
</evidence>
<reference evidence="1 2" key="1">
    <citation type="journal article" date="2018" name="Mol. Biol. Evol.">
        <title>Broad Genomic Sampling Reveals a Smut Pathogenic Ancestry of the Fungal Clade Ustilaginomycotina.</title>
        <authorList>
            <person name="Kijpornyongpan T."/>
            <person name="Mondo S.J."/>
            <person name="Barry K."/>
            <person name="Sandor L."/>
            <person name="Lee J."/>
            <person name="Lipzen A."/>
            <person name="Pangilinan J."/>
            <person name="LaButti K."/>
            <person name="Hainaut M."/>
            <person name="Henrissat B."/>
            <person name="Grigoriev I.V."/>
            <person name="Spatafora J.W."/>
            <person name="Aime M.C."/>
        </authorList>
    </citation>
    <scope>NUCLEOTIDE SEQUENCE [LARGE SCALE GENOMIC DNA]</scope>
    <source>
        <strain evidence="1 2">SA 807</strain>
    </source>
</reference>
<dbReference type="Proteomes" id="UP000245626">
    <property type="component" value="Unassembled WGS sequence"/>
</dbReference>
<proteinExistence type="predicted"/>
<protein>
    <submittedName>
        <fullName evidence="1">Josephin-domain-containing protein</fullName>
    </submittedName>
</protein>
<accession>A0ACD0P7Z7</accession>
<keyword evidence="2" id="KW-1185">Reference proteome</keyword>
<evidence type="ECO:0000313" key="1">
    <source>
        <dbReference type="EMBL" id="PWN54167.1"/>
    </source>
</evidence>
<name>A0ACD0P7Z7_9BASI</name>